<keyword evidence="11" id="KW-0997">Cell inner membrane</keyword>
<dbReference type="InterPro" id="IPR003501">
    <property type="entry name" value="PTS_EIIB_2/3"/>
</dbReference>
<evidence type="ECO:0000256" key="18">
    <source>
        <dbReference type="ARBA" id="ARBA00022989"/>
    </source>
</evidence>
<evidence type="ECO:0000256" key="5">
    <source>
        <dbReference type="ARBA" id="ARBA00011909"/>
    </source>
</evidence>
<dbReference type="InterPro" id="IPR016152">
    <property type="entry name" value="PTrfase/Anion_transptr"/>
</dbReference>
<evidence type="ECO:0000256" key="12">
    <source>
        <dbReference type="ARBA" id="ARBA00022553"/>
    </source>
</evidence>
<evidence type="ECO:0000256" key="7">
    <source>
        <dbReference type="ARBA" id="ARBA00015039"/>
    </source>
</evidence>
<sequence length="623" mass="65573">MMKTTIQKTGRLLSGMVMPNIAAFIAWGFLTAFFIPTGWWPNENLAKMVGPIITYLLPLLIGFKGGEIVGGNRGGVLGAVATTGVIVGGSIPMLMGAMIVGPIAGLAIKKTDAFFVGKVPAGFEMLVNNFSAGILGMLLAIGGFLGVGPVVESLNALLAGGLERIVAANLLPLASVIIEPAKVLFLNNAINHGILGPLGIQGVQETGKSIFFLLETNPGPGLGVLLAYWMFAKGSIRQSAPGAIIIHFLGGIHEIYFPYILMKPKLLLAVIAGGATGVFTFSLFGVGLVATPSPGSIFALMAMAPRGNLLGVILGVASATAVSFLVGSVILKMDKTLVSEQDLDMARQEIKDMKQSGRGPVKKIVFACDAGMGSSAMGASKLRNKLKARGLTVEVVNEAIENIPKDAQVVIVHKNLLQRAKESSPLAEHIPIEDFLNAPAYDALVERLAAAKEAAPAQGAPSAEPVEAAPAKAAEAPAEGKVEVLQKKNILLNLPPMEKEEAIRMAGRLLVDSGYVEESYIDAMLQREADLTTYIGNGVAIPHGVGEAKKKILKTGICILQFPQGVKFEDDLAYVVIGIAGIGNEHISILANLATVMEKMETVEKVRTTDSVDYIHDLFTSNK</sequence>
<dbReference type="SUPFAM" id="SSF52794">
    <property type="entry name" value="PTS system IIB component-like"/>
    <property type="match status" value="1"/>
</dbReference>
<dbReference type="NCBIfam" id="NF011663">
    <property type="entry name" value="PRK15083.1"/>
    <property type="match status" value="1"/>
</dbReference>
<feature type="domain" description="PTS EIIA type-2" evidence="26">
    <location>
        <begin position="483"/>
        <end position="622"/>
    </location>
</feature>
<evidence type="ECO:0000256" key="8">
    <source>
        <dbReference type="ARBA" id="ARBA00021825"/>
    </source>
</evidence>
<dbReference type="PROSITE" id="PS51104">
    <property type="entry name" value="PTS_EIIC_TYPE_2"/>
    <property type="match status" value="1"/>
</dbReference>
<evidence type="ECO:0000256" key="19">
    <source>
        <dbReference type="ARBA" id="ARBA00023136"/>
    </source>
</evidence>
<feature type="domain" description="PTS EIIB type-2" evidence="27">
    <location>
        <begin position="362"/>
        <end position="456"/>
    </location>
</feature>
<evidence type="ECO:0000256" key="6">
    <source>
        <dbReference type="ARBA" id="ARBA00014783"/>
    </source>
</evidence>
<dbReference type="GO" id="GO:0005886">
    <property type="term" value="C:plasma membrane"/>
    <property type="evidence" value="ECO:0007669"/>
    <property type="project" value="UniProtKB-SubCell"/>
</dbReference>
<feature type="transmembrane region" description="Helical" evidence="25">
    <location>
        <begin position="266"/>
        <end position="289"/>
    </location>
</feature>
<feature type="domain" description="PTS EIIC type-2" evidence="28">
    <location>
        <begin position="9"/>
        <end position="338"/>
    </location>
</feature>
<keyword evidence="16 25" id="KW-0812">Transmembrane</keyword>
<comment type="subunit">
    <text evidence="4">Homodimer.</text>
</comment>
<evidence type="ECO:0000259" key="26">
    <source>
        <dbReference type="PROSITE" id="PS51094"/>
    </source>
</evidence>
<keyword evidence="18 25" id="KW-1133">Transmembrane helix</keyword>
<accession>A0A7X5KNR0</accession>
<name>A0A7X5KNR0_9FIRM</name>
<dbReference type="InterPro" id="IPR036095">
    <property type="entry name" value="PTS_EIIB-like_sf"/>
</dbReference>
<protein>
    <recommendedName>
        <fullName evidence="6">Mannitol-specific phosphotransferase enzyme IIA component</fullName>
        <ecNumber evidence="5">2.7.1.197</ecNumber>
    </recommendedName>
    <alternativeName>
        <fullName evidence="22">EIIA</fullName>
    </alternativeName>
    <alternativeName>
        <fullName evidence="24">EIICB-Mtl</fullName>
    </alternativeName>
    <alternativeName>
        <fullName evidence="21">EIICBA-Mtl</fullName>
    </alternativeName>
    <alternativeName>
        <fullName evidence="23">EIII</fullName>
    </alternativeName>
    <alternativeName>
        <fullName evidence="20">PTS system mannitol-specific EIIA component</fullName>
    </alternativeName>
    <alternativeName>
        <fullName evidence="8">PTS system mannitol-specific EIICB component</fullName>
    </alternativeName>
    <alternativeName>
        <fullName evidence="7">PTS system mannitol-specific EIICBA component</fullName>
    </alternativeName>
</protein>
<dbReference type="GO" id="GO:0009401">
    <property type="term" value="P:phosphoenolpyruvate-dependent sugar phosphotransferase system"/>
    <property type="evidence" value="ECO:0007669"/>
    <property type="project" value="UniProtKB-KW"/>
</dbReference>
<evidence type="ECO:0000256" key="15">
    <source>
        <dbReference type="ARBA" id="ARBA00022683"/>
    </source>
</evidence>
<dbReference type="GO" id="GO:0022872">
    <property type="term" value="F:protein-N(PI)-phosphohistidine-mannitol phosphotransferase system transmembrane transporter activity"/>
    <property type="evidence" value="ECO:0007669"/>
    <property type="project" value="InterPro"/>
</dbReference>
<evidence type="ECO:0000256" key="16">
    <source>
        <dbReference type="ARBA" id="ARBA00022692"/>
    </source>
</evidence>
<gene>
    <name evidence="29" type="ORF">GXN74_04415</name>
</gene>
<evidence type="ECO:0000256" key="25">
    <source>
        <dbReference type="SAM" id="Phobius"/>
    </source>
</evidence>
<dbReference type="PANTHER" id="PTHR30181">
    <property type="entry name" value="MANNITOL PERMEASE IIC COMPONENT"/>
    <property type="match status" value="1"/>
</dbReference>
<evidence type="ECO:0000256" key="1">
    <source>
        <dbReference type="ARBA" id="ARBA00001655"/>
    </source>
</evidence>
<reference evidence="29 30" key="1">
    <citation type="submission" date="2020-01" db="EMBL/GenBank/DDBJ databases">
        <title>Anaeroalcalibacter tamaniensis gen. nov., sp. nov., moderately halophilic strictly anaerobic fermenter bacterium from mud volcano of Taman peninsula.</title>
        <authorList>
            <person name="Frolova A."/>
            <person name="Merkel A.Y."/>
            <person name="Slobodkin A.I."/>
        </authorList>
    </citation>
    <scope>NUCLEOTIDE SEQUENCE [LARGE SCALE GENOMIC DNA]</scope>
    <source>
        <strain evidence="29 30">F-3ap</strain>
    </source>
</reference>
<dbReference type="CDD" id="cd00211">
    <property type="entry name" value="PTS_IIA_fru"/>
    <property type="match status" value="1"/>
</dbReference>
<dbReference type="PROSITE" id="PS51099">
    <property type="entry name" value="PTS_EIIB_TYPE_2"/>
    <property type="match status" value="1"/>
</dbReference>
<keyword evidence="13" id="KW-0762">Sugar transport</keyword>
<dbReference type="InterPro" id="IPR013011">
    <property type="entry name" value="PTS_EIIB_2"/>
</dbReference>
<dbReference type="PROSITE" id="PS51094">
    <property type="entry name" value="PTS_EIIA_TYPE_2"/>
    <property type="match status" value="1"/>
</dbReference>
<evidence type="ECO:0000256" key="14">
    <source>
        <dbReference type="ARBA" id="ARBA00022679"/>
    </source>
</evidence>
<organism evidence="29 30">
    <name type="scientific">Anaerotalea alkaliphila</name>
    <dbReference type="NCBI Taxonomy" id="2662126"/>
    <lineage>
        <taxon>Bacteria</taxon>
        <taxon>Bacillati</taxon>
        <taxon>Bacillota</taxon>
        <taxon>Clostridia</taxon>
        <taxon>Eubacteriales</taxon>
        <taxon>Anaerotalea</taxon>
    </lineage>
</organism>
<evidence type="ECO:0000256" key="21">
    <source>
        <dbReference type="ARBA" id="ARBA00030684"/>
    </source>
</evidence>
<feature type="transmembrane region" description="Helical" evidence="25">
    <location>
        <begin position="75"/>
        <end position="108"/>
    </location>
</feature>
<feature type="transmembrane region" description="Helical" evidence="25">
    <location>
        <begin position="309"/>
        <end position="331"/>
    </location>
</feature>
<dbReference type="SUPFAM" id="SSF55804">
    <property type="entry name" value="Phoshotransferase/anion transport protein"/>
    <property type="match status" value="1"/>
</dbReference>
<comment type="catalytic activity">
    <reaction evidence="1">
        <text>D-mannitol(out) + N(pros)-phospho-L-histidyl-[protein] = D-mannitol 1-phosphate(in) + L-histidyl-[protein]</text>
        <dbReference type="Rhea" id="RHEA:33363"/>
        <dbReference type="Rhea" id="RHEA-COMP:9745"/>
        <dbReference type="Rhea" id="RHEA-COMP:9746"/>
        <dbReference type="ChEBI" id="CHEBI:16899"/>
        <dbReference type="ChEBI" id="CHEBI:29979"/>
        <dbReference type="ChEBI" id="CHEBI:61381"/>
        <dbReference type="ChEBI" id="CHEBI:64837"/>
        <dbReference type="EC" id="2.7.1.197"/>
    </reaction>
</comment>
<keyword evidence="10" id="KW-1003">Cell membrane</keyword>
<evidence type="ECO:0000256" key="20">
    <source>
        <dbReference type="ARBA" id="ARBA00029908"/>
    </source>
</evidence>
<evidence type="ECO:0000256" key="22">
    <source>
        <dbReference type="ARBA" id="ARBA00030956"/>
    </source>
</evidence>
<dbReference type="PROSITE" id="PS00372">
    <property type="entry name" value="PTS_EIIA_TYPE_2_HIS"/>
    <property type="match status" value="1"/>
</dbReference>
<keyword evidence="17" id="KW-0418">Kinase</keyword>
<dbReference type="PANTHER" id="PTHR30181:SF2">
    <property type="entry name" value="PTS SYSTEM MANNITOL-SPECIFIC EIICBA COMPONENT"/>
    <property type="match status" value="1"/>
</dbReference>
<keyword evidence="9" id="KW-0813">Transport</keyword>
<dbReference type="EC" id="2.7.1.197" evidence="5"/>
<dbReference type="GO" id="GO:0090563">
    <property type="term" value="F:protein-phosphocysteine-sugar phosphotransferase activity"/>
    <property type="evidence" value="ECO:0007669"/>
    <property type="project" value="TreeGrafter"/>
</dbReference>
<evidence type="ECO:0000256" key="4">
    <source>
        <dbReference type="ARBA" id="ARBA00011738"/>
    </source>
</evidence>
<dbReference type="AlphaFoldDB" id="A0A7X5KNR0"/>
<evidence type="ECO:0000256" key="2">
    <source>
        <dbReference type="ARBA" id="ARBA00002434"/>
    </source>
</evidence>
<keyword evidence="14" id="KW-0808">Transferase</keyword>
<feature type="transmembrane region" description="Helical" evidence="25">
    <location>
        <begin position="21"/>
        <end position="39"/>
    </location>
</feature>
<feature type="transmembrane region" description="Helical" evidence="25">
    <location>
        <begin position="45"/>
        <end position="63"/>
    </location>
</feature>
<dbReference type="InterPro" id="IPR002178">
    <property type="entry name" value="PTS_EIIA_type-2_dom"/>
</dbReference>
<dbReference type="GO" id="GO:0016301">
    <property type="term" value="F:kinase activity"/>
    <property type="evidence" value="ECO:0007669"/>
    <property type="project" value="UniProtKB-KW"/>
</dbReference>
<keyword evidence="12" id="KW-0597">Phosphoprotein</keyword>
<dbReference type="Pfam" id="PF02302">
    <property type="entry name" value="PTS_IIB"/>
    <property type="match status" value="1"/>
</dbReference>
<evidence type="ECO:0000256" key="17">
    <source>
        <dbReference type="ARBA" id="ARBA00022777"/>
    </source>
</evidence>
<dbReference type="InterPro" id="IPR050893">
    <property type="entry name" value="Sugar_PTS"/>
</dbReference>
<evidence type="ECO:0000259" key="28">
    <source>
        <dbReference type="PROSITE" id="PS51104"/>
    </source>
</evidence>
<dbReference type="InterPro" id="IPR029503">
    <property type="entry name" value="PTS_EIIB_mannitol"/>
</dbReference>
<evidence type="ECO:0000256" key="3">
    <source>
        <dbReference type="ARBA" id="ARBA00004429"/>
    </source>
</evidence>
<dbReference type="Pfam" id="PF00359">
    <property type="entry name" value="PTS_EIIA_2"/>
    <property type="match status" value="1"/>
</dbReference>
<dbReference type="InterPro" id="IPR013014">
    <property type="entry name" value="PTS_EIIC_2"/>
</dbReference>
<comment type="function">
    <text evidence="2">The phosphoenolpyruvate-dependent sugar phosphotransferase system (sugar PTS), a major carbohydrate active transport system, catalyzes the phosphorylation of incoming sugar substrates concomitantly with their translocation across the cell membrane. The enzyme II CmtAB PTS system is involved in D-mannitol transport.</text>
</comment>
<dbReference type="EMBL" id="JAAEEH010000008">
    <property type="protein sequence ID" value="NDL66992.1"/>
    <property type="molecule type" value="Genomic_DNA"/>
</dbReference>
<evidence type="ECO:0000256" key="9">
    <source>
        <dbReference type="ARBA" id="ARBA00022448"/>
    </source>
</evidence>
<evidence type="ECO:0000256" key="10">
    <source>
        <dbReference type="ARBA" id="ARBA00022475"/>
    </source>
</evidence>
<evidence type="ECO:0000256" key="13">
    <source>
        <dbReference type="ARBA" id="ARBA00022597"/>
    </source>
</evidence>
<comment type="subcellular location">
    <subcellularLocation>
        <location evidence="3">Cell inner membrane</location>
        <topology evidence="3">Multi-pass membrane protein</topology>
    </subcellularLocation>
</comment>
<evidence type="ECO:0000256" key="24">
    <source>
        <dbReference type="ARBA" id="ARBA00033349"/>
    </source>
</evidence>
<dbReference type="InterPro" id="IPR003352">
    <property type="entry name" value="PTS_EIIC"/>
</dbReference>
<dbReference type="CDD" id="cd05567">
    <property type="entry name" value="PTS_IIB_mannitol"/>
    <property type="match status" value="1"/>
</dbReference>
<evidence type="ECO:0000313" key="29">
    <source>
        <dbReference type="EMBL" id="NDL66992.1"/>
    </source>
</evidence>
<keyword evidence="30" id="KW-1185">Reference proteome</keyword>
<evidence type="ECO:0000313" key="30">
    <source>
        <dbReference type="Proteomes" id="UP000461585"/>
    </source>
</evidence>
<dbReference type="Gene3D" id="3.40.930.10">
    <property type="entry name" value="Mannitol-specific EII, Chain A"/>
    <property type="match status" value="1"/>
</dbReference>
<dbReference type="Pfam" id="PF02378">
    <property type="entry name" value="PTS_EIIC"/>
    <property type="match status" value="1"/>
</dbReference>
<dbReference type="Proteomes" id="UP000461585">
    <property type="component" value="Unassembled WGS sequence"/>
</dbReference>
<dbReference type="NCBIfam" id="TIGR00851">
    <property type="entry name" value="mtlA"/>
    <property type="match status" value="1"/>
</dbReference>
<comment type="caution">
    <text evidence="29">The sequence shown here is derived from an EMBL/GenBank/DDBJ whole genome shotgun (WGS) entry which is preliminary data.</text>
</comment>
<dbReference type="Gene3D" id="3.40.50.2300">
    <property type="match status" value="1"/>
</dbReference>
<evidence type="ECO:0000256" key="11">
    <source>
        <dbReference type="ARBA" id="ARBA00022519"/>
    </source>
</evidence>
<evidence type="ECO:0000256" key="23">
    <source>
        <dbReference type="ARBA" id="ARBA00030962"/>
    </source>
</evidence>
<evidence type="ECO:0000259" key="27">
    <source>
        <dbReference type="PROSITE" id="PS51099"/>
    </source>
</evidence>
<keyword evidence="15" id="KW-0598">Phosphotransferase system</keyword>
<keyword evidence="19 25" id="KW-0472">Membrane</keyword>
<proteinExistence type="predicted"/>
<dbReference type="InterPro" id="IPR004718">
    <property type="entry name" value="PTS_IIC_mtl"/>
</dbReference>
<feature type="transmembrane region" description="Helical" evidence="25">
    <location>
        <begin position="128"/>
        <end position="147"/>
    </location>
</feature>